<accession>A0A4C1Z4Z5</accession>
<protein>
    <submittedName>
        <fullName evidence="2">Uncharacterized protein</fullName>
    </submittedName>
</protein>
<proteinExistence type="predicted"/>
<sequence>MCFNLLKPKRAIYPFAIPRSSRSTALGQRIEKVLNWAHNFIYLLEYGAGARRRARRRRVRARSAHQLAASAAAARRPPSRLMPIAAWDLLAGPRHEHVHKHRTRRRTELKRENKRQAGGACVHDVRANGGTKSEHALHSVETCNGRSSAE</sequence>
<evidence type="ECO:0000256" key="1">
    <source>
        <dbReference type="SAM" id="MobiDB-lite"/>
    </source>
</evidence>
<comment type="caution">
    <text evidence="2">The sequence shown here is derived from an EMBL/GenBank/DDBJ whole genome shotgun (WGS) entry which is preliminary data.</text>
</comment>
<dbReference type="EMBL" id="BGZK01001632">
    <property type="protein sequence ID" value="GBP83676.1"/>
    <property type="molecule type" value="Genomic_DNA"/>
</dbReference>
<feature type="compositionally biased region" description="Polar residues" evidence="1">
    <location>
        <begin position="141"/>
        <end position="150"/>
    </location>
</feature>
<organism evidence="2 3">
    <name type="scientific">Eumeta variegata</name>
    <name type="common">Bagworm moth</name>
    <name type="synonym">Eumeta japonica</name>
    <dbReference type="NCBI Taxonomy" id="151549"/>
    <lineage>
        <taxon>Eukaryota</taxon>
        <taxon>Metazoa</taxon>
        <taxon>Ecdysozoa</taxon>
        <taxon>Arthropoda</taxon>
        <taxon>Hexapoda</taxon>
        <taxon>Insecta</taxon>
        <taxon>Pterygota</taxon>
        <taxon>Neoptera</taxon>
        <taxon>Endopterygota</taxon>
        <taxon>Lepidoptera</taxon>
        <taxon>Glossata</taxon>
        <taxon>Ditrysia</taxon>
        <taxon>Tineoidea</taxon>
        <taxon>Psychidae</taxon>
        <taxon>Oiketicinae</taxon>
        <taxon>Eumeta</taxon>
    </lineage>
</organism>
<name>A0A4C1Z4Z5_EUMVA</name>
<feature type="compositionally biased region" description="Basic residues" evidence="1">
    <location>
        <begin position="96"/>
        <end position="108"/>
    </location>
</feature>
<feature type="region of interest" description="Disordered" evidence="1">
    <location>
        <begin position="95"/>
        <end position="150"/>
    </location>
</feature>
<dbReference type="AlphaFoldDB" id="A0A4C1Z4Z5"/>
<evidence type="ECO:0000313" key="3">
    <source>
        <dbReference type="Proteomes" id="UP000299102"/>
    </source>
</evidence>
<reference evidence="2 3" key="1">
    <citation type="journal article" date="2019" name="Commun. Biol.">
        <title>The bagworm genome reveals a unique fibroin gene that provides high tensile strength.</title>
        <authorList>
            <person name="Kono N."/>
            <person name="Nakamura H."/>
            <person name="Ohtoshi R."/>
            <person name="Tomita M."/>
            <person name="Numata K."/>
            <person name="Arakawa K."/>
        </authorList>
    </citation>
    <scope>NUCLEOTIDE SEQUENCE [LARGE SCALE GENOMIC DNA]</scope>
</reference>
<keyword evidence="3" id="KW-1185">Reference proteome</keyword>
<evidence type="ECO:0000313" key="2">
    <source>
        <dbReference type="EMBL" id="GBP83676.1"/>
    </source>
</evidence>
<gene>
    <name evidence="2" type="ORF">EVAR_61070_1</name>
</gene>
<dbReference type="Proteomes" id="UP000299102">
    <property type="component" value="Unassembled WGS sequence"/>
</dbReference>